<dbReference type="PROSITE" id="PS51257">
    <property type="entry name" value="PROKAR_LIPOPROTEIN"/>
    <property type="match status" value="1"/>
</dbReference>
<dbReference type="RefSeq" id="WP_044566737.1">
    <property type="nucleotide sequence ID" value="NZ_BAABDR010000078.1"/>
</dbReference>
<dbReference type="InterPro" id="IPR006311">
    <property type="entry name" value="TAT_signal"/>
</dbReference>
<dbReference type="SUPFAM" id="SSF53850">
    <property type="entry name" value="Periplasmic binding protein-like II"/>
    <property type="match status" value="1"/>
</dbReference>
<evidence type="ECO:0000313" key="2">
    <source>
        <dbReference type="EMBL" id="MBP2063350.1"/>
    </source>
</evidence>
<dbReference type="PANTHER" id="PTHR43649:SF12">
    <property type="entry name" value="DIACETYLCHITOBIOSE BINDING PROTEIN DASA"/>
    <property type="match status" value="1"/>
</dbReference>
<sequence length="453" mass="48940">MATISRRQLLGAGGTLGAMALLSACGSTDPGGSDDAITIWNNLADAQQNDYFRKHFAEGYRGKYPVRFSPKADSTIDRLIQTALAAGSGPSVIVTPGPSSFVSSYWSAGYLADLGPYVRHYGWTDKFAPWALSASQVDGKLVTLPASYETMVFYWNPATLDKLGLAPPKTLEEFESFCSEAKGKGHVPLSAGNADYKGANEWFVGLGLNHGAGPEAVHSALRGETKWTDPVFVDAIDRLATYFKKGWFGGGVDLYFTNNFPTTYQQLASGKAAGMLSGTWDFSNLGSYFGKAAGNDATWDWTTVPSLGKGVPRIVWDLAIGQSVGINTNFRNTAAAADYLNFLTTDLKTIIAGVERMNFEPPPIHISAADFSAEADPRIVRLYSQLSAARSIGYTTWTFFPQQTETYMIDYFENVITGRLSAKAYCAGIESRFSRERAEGRVPVAPKPGGGLS</sequence>
<dbReference type="Pfam" id="PF13416">
    <property type="entry name" value="SBP_bac_8"/>
    <property type="match status" value="1"/>
</dbReference>
<dbReference type="PANTHER" id="PTHR43649">
    <property type="entry name" value="ARABINOSE-BINDING PROTEIN-RELATED"/>
    <property type="match status" value="1"/>
</dbReference>
<name>A0A060ZIZ4_9ACTN</name>
<keyword evidence="3" id="KW-1185">Reference proteome</keyword>
<evidence type="ECO:0000313" key="3">
    <source>
        <dbReference type="Proteomes" id="UP000756710"/>
    </source>
</evidence>
<protein>
    <submittedName>
        <fullName evidence="1">Extracellular solute-binding protein family 1</fullName>
    </submittedName>
    <submittedName>
        <fullName evidence="2">Raffinose/stachyose/melibiose transport system substrate-binding protein</fullName>
    </submittedName>
</protein>
<dbReference type="InterPro" id="IPR006059">
    <property type="entry name" value="SBP"/>
</dbReference>
<dbReference type="PROSITE" id="PS51318">
    <property type="entry name" value="TAT"/>
    <property type="match status" value="1"/>
</dbReference>
<accession>A0A060ZIZ4</accession>
<dbReference type="AlphaFoldDB" id="A0A060ZIZ4"/>
<dbReference type="EMBL" id="JAGGLR010000011">
    <property type="protein sequence ID" value="MBP2063350.1"/>
    <property type="molecule type" value="Genomic_DNA"/>
</dbReference>
<proteinExistence type="predicted"/>
<dbReference type="Proteomes" id="UP000756710">
    <property type="component" value="Unassembled WGS sequence"/>
</dbReference>
<organism evidence="1">
    <name type="scientific">Streptomyces iranensis</name>
    <dbReference type="NCBI Taxonomy" id="576784"/>
    <lineage>
        <taxon>Bacteria</taxon>
        <taxon>Bacillati</taxon>
        <taxon>Actinomycetota</taxon>
        <taxon>Actinomycetes</taxon>
        <taxon>Kitasatosporales</taxon>
        <taxon>Streptomycetaceae</taxon>
        <taxon>Streptomyces</taxon>
        <taxon>Streptomyces violaceusniger group</taxon>
    </lineage>
</organism>
<gene>
    <name evidence="2" type="ORF">J2Z30_004371</name>
    <name evidence="1" type="ORF">SIRAN455</name>
</gene>
<reference evidence="1" key="1">
    <citation type="submission" date="2014-05" db="EMBL/GenBank/DDBJ databases">
        <authorList>
            <person name="Horn Fabian"/>
        </authorList>
    </citation>
    <scope>NUCLEOTIDE SEQUENCE</scope>
</reference>
<evidence type="ECO:0000313" key="1">
    <source>
        <dbReference type="EMBL" id="CDR01708.1"/>
    </source>
</evidence>
<dbReference type="InterPro" id="IPR050490">
    <property type="entry name" value="Bact_solute-bd_prot1"/>
</dbReference>
<dbReference type="Gene3D" id="3.40.190.10">
    <property type="entry name" value="Periplasmic binding protein-like II"/>
    <property type="match status" value="2"/>
</dbReference>
<reference evidence="2 3" key="2">
    <citation type="submission" date="2021-03" db="EMBL/GenBank/DDBJ databases">
        <title>Genomic Encyclopedia of Type Strains, Phase IV (KMG-IV): sequencing the most valuable type-strain genomes for metagenomic binning, comparative biology and taxonomic classification.</title>
        <authorList>
            <person name="Goeker M."/>
        </authorList>
    </citation>
    <scope>NUCLEOTIDE SEQUENCE [LARGE SCALE GENOMIC DNA]</scope>
    <source>
        <strain evidence="2 3">DSM 41954</strain>
    </source>
</reference>
<dbReference type="HOGENOM" id="CLU_031285_12_1_11"/>
<dbReference type="EMBL" id="LK022848">
    <property type="protein sequence ID" value="CDR01708.1"/>
    <property type="molecule type" value="Genomic_DNA"/>
</dbReference>